<keyword evidence="6 8" id="KW-0472">Membrane</keyword>
<feature type="compositionally biased region" description="Low complexity" evidence="7">
    <location>
        <begin position="59"/>
        <end position="90"/>
    </location>
</feature>
<dbReference type="GO" id="GO:0006688">
    <property type="term" value="P:glycosphingolipid biosynthetic process"/>
    <property type="evidence" value="ECO:0007669"/>
    <property type="project" value="TreeGrafter"/>
</dbReference>
<dbReference type="Pfam" id="PF04572">
    <property type="entry name" value="Gb3_synth"/>
    <property type="match status" value="1"/>
</dbReference>
<comment type="subcellular location">
    <subcellularLocation>
        <location evidence="1">Golgi apparatus membrane</location>
        <topology evidence="1">Single-pass type II membrane protein</topology>
    </subcellularLocation>
</comment>
<organism evidence="10 11">
    <name type="scientific">Diabrotica balteata</name>
    <name type="common">Banded cucumber beetle</name>
    <dbReference type="NCBI Taxonomy" id="107213"/>
    <lineage>
        <taxon>Eukaryota</taxon>
        <taxon>Metazoa</taxon>
        <taxon>Ecdysozoa</taxon>
        <taxon>Arthropoda</taxon>
        <taxon>Hexapoda</taxon>
        <taxon>Insecta</taxon>
        <taxon>Pterygota</taxon>
        <taxon>Neoptera</taxon>
        <taxon>Endopterygota</taxon>
        <taxon>Coleoptera</taxon>
        <taxon>Polyphaga</taxon>
        <taxon>Cucujiformia</taxon>
        <taxon>Chrysomeloidea</taxon>
        <taxon>Chrysomelidae</taxon>
        <taxon>Galerucinae</taxon>
        <taxon>Diabroticina</taxon>
        <taxon>Diabroticites</taxon>
        <taxon>Diabrotica</taxon>
    </lineage>
</organism>
<protein>
    <recommendedName>
        <fullName evidence="9">Alpha 1,4-glycosyltransferase domain-containing protein</fullName>
    </recommendedName>
</protein>
<dbReference type="SUPFAM" id="SSF53448">
    <property type="entry name" value="Nucleotide-diphospho-sugar transferases"/>
    <property type="match status" value="1"/>
</dbReference>
<dbReference type="AlphaFoldDB" id="A0A9N9SWX3"/>
<dbReference type="GO" id="GO:0016758">
    <property type="term" value="F:hexosyltransferase activity"/>
    <property type="evidence" value="ECO:0007669"/>
    <property type="project" value="TreeGrafter"/>
</dbReference>
<evidence type="ECO:0000256" key="5">
    <source>
        <dbReference type="ARBA" id="ARBA00023034"/>
    </source>
</evidence>
<proteinExistence type="inferred from homology"/>
<accession>A0A9N9SWX3</accession>
<keyword evidence="11" id="KW-1185">Reference proteome</keyword>
<dbReference type="InterPro" id="IPR051981">
    <property type="entry name" value="Glycosyltransf_32"/>
</dbReference>
<evidence type="ECO:0000256" key="6">
    <source>
        <dbReference type="ARBA" id="ARBA00023136"/>
    </source>
</evidence>
<gene>
    <name evidence="10" type="ORF">DIABBA_LOCUS4530</name>
</gene>
<dbReference type="InterPro" id="IPR007652">
    <property type="entry name" value="A1-4-GlycosylTfrase_dom"/>
</dbReference>
<sequence>MFFKINKRVWINFFIFVILTITIVFMFSDDHVTEIHNKINSEKKEERVTVSYNITTTSSTSTVTSTSTTTNSAISNSTSPTTPSTISSTPGDDIHCYRETSIGSLPDISEISPRPGKSIFFHETSCKSFKKGKITINSRQACAVESAARLNPNLDIYVLYSSPGLIKSEGDESDKFLNVLQSYKNVKIMHLDYEQYTKGTPVEELYSSGKIEKSMYVVSHASDVLRFLSLWKYGGYYFDLDVVHLKPIQDLPLSFAGIEAEVDLGSAALSFSPDGIGHELAEQCLEDLRECFDGNAWATNGPGVITRVLKKHCNVTQPTDWLDRKCEGVTIYPASTFFAIPYQSNEYFFDKNSLSLVKNETKDSYIFHAWNKLTVGRKISVKTNVPYLYFARKYCTKVVAACNEYF</sequence>
<evidence type="ECO:0000256" key="7">
    <source>
        <dbReference type="SAM" id="MobiDB-lite"/>
    </source>
</evidence>
<reference evidence="10" key="1">
    <citation type="submission" date="2022-01" db="EMBL/GenBank/DDBJ databases">
        <authorList>
            <person name="King R."/>
        </authorList>
    </citation>
    <scope>NUCLEOTIDE SEQUENCE</scope>
</reference>
<dbReference type="PANTHER" id="PTHR12042:SF21">
    <property type="entry name" value="ALPHA1,4-GALACTOSYLTRANSFERASE 1-RELATED"/>
    <property type="match status" value="1"/>
</dbReference>
<dbReference type="GO" id="GO:0000139">
    <property type="term" value="C:Golgi membrane"/>
    <property type="evidence" value="ECO:0007669"/>
    <property type="project" value="UniProtKB-SubCell"/>
</dbReference>
<dbReference type="OrthoDB" id="409543at2759"/>
<keyword evidence="8" id="KW-1133">Transmembrane helix</keyword>
<evidence type="ECO:0000313" key="11">
    <source>
        <dbReference type="Proteomes" id="UP001153709"/>
    </source>
</evidence>
<keyword evidence="4" id="KW-0808">Transferase</keyword>
<name>A0A9N9SWX3_DIABA</name>
<evidence type="ECO:0000256" key="8">
    <source>
        <dbReference type="SAM" id="Phobius"/>
    </source>
</evidence>
<keyword evidence="3" id="KW-0328">Glycosyltransferase</keyword>
<dbReference type="EMBL" id="OU898278">
    <property type="protein sequence ID" value="CAG9830875.1"/>
    <property type="molecule type" value="Genomic_DNA"/>
</dbReference>
<evidence type="ECO:0000313" key="10">
    <source>
        <dbReference type="EMBL" id="CAG9830875.1"/>
    </source>
</evidence>
<evidence type="ECO:0000256" key="2">
    <source>
        <dbReference type="ARBA" id="ARBA00009003"/>
    </source>
</evidence>
<feature type="transmembrane region" description="Helical" evidence="8">
    <location>
        <begin position="9"/>
        <end position="28"/>
    </location>
</feature>
<evidence type="ECO:0000256" key="1">
    <source>
        <dbReference type="ARBA" id="ARBA00004323"/>
    </source>
</evidence>
<keyword evidence="5" id="KW-0333">Golgi apparatus</keyword>
<dbReference type="PANTHER" id="PTHR12042">
    <property type="entry name" value="LACTOSYLCERAMIDE 4-ALPHA-GALACTOSYLTRANSFERASE ALPHA- 1,4-GALACTOSYLTRANSFERASE"/>
    <property type="match status" value="1"/>
</dbReference>
<dbReference type="Proteomes" id="UP001153709">
    <property type="component" value="Chromosome 3"/>
</dbReference>
<feature type="region of interest" description="Disordered" evidence="7">
    <location>
        <begin position="59"/>
        <end position="92"/>
    </location>
</feature>
<dbReference type="InterPro" id="IPR007577">
    <property type="entry name" value="GlycoTrfase_DXD_sugar-bd_CS"/>
</dbReference>
<dbReference type="InterPro" id="IPR029044">
    <property type="entry name" value="Nucleotide-diphossugar_trans"/>
</dbReference>
<keyword evidence="8" id="KW-0812">Transmembrane</keyword>
<comment type="similarity">
    <text evidence="2">Belongs to the glycosyltransferase 32 family.</text>
</comment>
<feature type="domain" description="Alpha 1,4-glycosyltransferase" evidence="9">
    <location>
        <begin position="276"/>
        <end position="402"/>
    </location>
</feature>
<evidence type="ECO:0000259" key="9">
    <source>
        <dbReference type="Pfam" id="PF04572"/>
    </source>
</evidence>
<dbReference type="Pfam" id="PF04488">
    <property type="entry name" value="Gly_transf_sug"/>
    <property type="match status" value="1"/>
</dbReference>
<evidence type="ECO:0000256" key="3">
    <source>
        <dbReference type="ARBA" id="ARBA00022676"/>
    </source>
</evidence>
<dbReference type="Gene3D" id="3.90.550.20">
    <property type="match status" value="1"/>
</dbReference>
<evidence type="ECO:0000256" key="4">
    <source>
        <dbReference type="ARBA" id="ARBA00022679"/>
    </source>
</evidence>